<evidence type="ECO:0000259" key="9">
    <source>
        <dbReference type="Pfam" id="PF13403"/>
    </source>
</evidence>
<evidence type="ECO:0000256" key="1">
    <source>
        <dbReference type="ARBA" id="ARBA00004370"/>
    </source>
</evidence>
<dbReference type="Pfam" id="PF13403">
    <property type="entry name" value="Hint_2"/>
    <property type="match status" value="1"/>
</dbReference>
<dbReference type="KEGG" id="pseb:EOK75_08875"/>
<dbReference type="InterPro" id="IPR036844">
    <property type="entry name" value="Hint_dom_sf"/>
</dbReference>
<protein>
    <recommendedName>
        <fullName evidence="9">Hedgehog/Intein (Hint) domain-containing protein</fullName>
    </recommendedName>
</protein>
<name>A0A4P8EG91_9RHOB</name>
<dbReference type="PROSITE" id="PS00330">
    <property type="entry name" value="HEMOLYSIN_CALCIUM"/>
    <property type="match status" value="6"/>
</dbReference>
<dbReference type="RefSeq" id="WP_137193608.1">
    <property type="nucleotide sequence ID" value="NZ_CP039964.1"/>
</dbReference>
<dbReference type="PRINTS" id="PR01488">
    <property type="entry name" value="RTXTOXINA"/>
</dbReference>
<evidence type="ECO:0000313" key="10">
    <source>
        <dbReference type="EMBL" id="QCO55847.1"/>
    </source>
</evidence>
<keyword evidence="4" id="KW-0800">Toxin</keyword>
<dbReference type="InterPro" id="IPR018511">
    <property type="entry name" value="Hemolysin-typ_Ca-bd_CS"/>
</dbReference>
<dbReference type="InterPro" id="IPR011049">
    <property type="entry name" value="Serralysin-like_metalloprot_C"/>
</dbReference>
<evidence type="ECO:0000313" key="11">
    <source>
        <dbReference type="Proteomes" id="UP000298631"/>
    </source>
</evidence>
<dbReference type="GO" id="GO:0090729">
    <property type="term" value="F:toxin activity"/>
    <property type="evidence" value="ECO:0007669"/>
    <property type="project" value="UniProtKB-KW"/>
</dbReference>
<keyword evidence="3" id="KW-0964">Secreted</keyword>
<dbReference type="InterPro" id="IPR028992">
    <property type="entry name" value="Hedgehog/Intein_dom"/>
</dbReference>
<dbReference type="SUPFAM" id="SSF51294">
    <property type="entry name" value="Hedgehog/intein (Hint) domain"/>
    <property type="match status" value="1"/>
</dbReference>
<gene>
    <name evidence="10" type="ORF">EOK75_08875</name>
</gene>
<evidence type="ECO:0000256" key="4">
    <source>
        <dbReference type="ARBA" id="ARBA00022656"/>
    </source>
</evidence>
<comment type="subcellular location">
    <subcellularLocation>
        <location evidence="1">Membrane</location>
    </subcellularLocation>
    <subcellularLocation>
        <location evidence="2">Secreted</location>
    </subcellularLocation>
</comment>
<sequence length="1158" mass="118594">MATYTFVGYSPSGISFLSGARLRIDSTYDANSASAYSFEVTDDDTQWSGDSMVDGTADDTSQQTTTVRDGDGNVVANGQSYLEYSKTASDGYGNDIVIYRVMIGSTTVGYAADGLLVPGNTYDYTVDEITPTNQPLYSSIVDQSHDPDQGNDMEGTANGDSLLGASGDDTIEGNAGYDTIYGGTGNDRIGGGEGNDSLYGGDDDDSIRGWSGDDQVFGGGGDDTLEDDEGNDTIYGGAGDDNIYLWKGDDSAFGGDGNDTIEAFDNFGTDTVVGGGDFDTLSVETLSAPVTVTYTNDDSGTLTNGGDTIYFSEIEKIVTTDWADLVDGRTSRVGADFELGDGNDTAYGTFGDDSISGGDGDDLIDSWAGLDTVYGGAGNDSVYGGDGADLLYGGDGTDEMQGWTGNDTLYGGAGDDTLQSWEGNEFLYGGDGADTFLITEKTGATTISGGEGGTDDDTLDFNDSSGTSGISATFSGNEKGSFAHTGGVGTGTFEGIESVKGTEFNDEIDASSTNSGIDISTAAGDDTVIGGSGADLISGEAGNDSITSGLGDDTVYGGDGADWINAGTGADSVEGGLGNDSIYGGNDNDTLYGDEGNDYIEAGVGNDSVFGGTGDDVLSGAAGDDTLWGDEGNDSLIGGDGADLLYGGIGKDTLSGGAGDNEIYGGEGDDYVASSHATSGNDTIYGGDGNDIIYTGSGSDVVYGGDGRDSIYLAGGENTAYGGEGNDRITTSDTSGASSIDGGAGDDVISTHNGINNADTIAGGEGNDSIVSHDGDDIVDAGAGNDTVLAGSGDDTVDGGDGDDELYGESGADIITGGGGDDFMSGGDGDDLFVLTHDGGNDTVYDFDMTLNAGKTADQLDVNDLRNLDGNPIQWADVTVTDTFGDGTGDAILTFPEGESITLLGVLPTQVDGKLEMTTIGIPCFVSGTPILTPSGWRAVETLEPGDLVETQEGPAPIIWAGGRDLGSADLAARPTDMPIHFETGAIGNICPLRLSPQHAVAMVQPDGCIKLVRARHFVDMGKRGVRIARGVKAVQYHHILLDRHAILSASGAAVESMYPGKQALAALSLAQRLQIARAIKGIRPSAMINLNDLTAAYGDRIYPLLRRKELAISRRATAMPLSQNMTHFLQGQQRLALRPVATGKGIILPNALTTSPS</sequence>
<dbReference type="InterPro" id="IPR003995">
    <property type="entry name" value="RTX_toxin_determinant-A"/>
</dbReference>
<feature type="compositionally biased region" description="Low complexity" evidence="8">
    <location>
        <begin position="729"/>
        <end position="741"/>
    </location>
</feature>
<dbReference type="SUPFAM" id="SSF51120">
    <property type="entry name" value="beta-Roll"/>
    <property type="match status" value="4"/>
</dbReference>
<dbReference type="GO" id="GO:0005576">
    <property type="term" value="C:extracellular region"/>
    <property type="evidence" value="ECO:0007669"/>
    <property type="project" value="UniProtKB-SubCell"/>
</dbReference>
<dbReference type="GO" id="GO:0016020">
    <property type="term" value="C:membrane"/>
    <property type="evidence" value="ECO:0007669"/>
    <property type="project" value="UniProtKB-SubCell"/>
</dbReference>
<keyword evidence="5" id="KW-0677">Repeat</keyword>
<dbReference type="InterPro" id="IPR050557">
    <property type="entry name" value="RTX_toxin/Mannuronan_C5-epim"/>
</dbReference>
<dbReference type="PANTHER" id="PTHR38340:SF1">
    <property type="entry name" value="S-LAYER PROTEIN"/>
    <property type="match status" value="1"/>
</dbReference>
<evidence type="ECO:0000256" key="7">
    <source>
        <dbReference type="ARBA" id="ARBA00023136"/>
    </source>
</evidence>
<feature type="domain" description="Hedgehog/Intein (Hint)" evidence="9">
    <location>
        <begin position="923"/>
        <end position="1061"/>
    </location>
</feature>
<evidence type="ECO:0000256" key="6">
    <source>
        <dbReference type="ARBA" id="ARBA00023026"/>
    </source>
</evidence>
<keyword evidence="7" id="KW-0472">Membrane</keyword>
<dbReference type="EMBL" id="CP039964">
    <property type="protein sequence ID" value="QCO55847.1"/>
    <property type="molecule type" value="Genomic_DNA"/>
</dbReference>
<dbReference type="InterPro" id="IPR001343">
    <property type="entry name" value="Hemolysn_Ca-bd"/>
</dbReference>
<dbReference type="PANTHER" id="PTHR38340">
    <property type="entry name" value="S-LAYER PROTEIN"/>
    <property type="match status" value="1"/>
</dbReference>
<keyword evidence="11" id="KW-1185">Reference proteome</keyword>
<evidence type="ECO:0000256" key="2">
    <source>
        <dbReference type="ARBA" id="ARBA00004613"/>
    </source>
</evidence>
<dbReference type="Proteomes" id="UP000298631">
    <property type="component" value="Chromosome"/>
</dbReference>
<feature type="region of interest" description="Disordered" evidence="8">
    <location>
        <begin position="717"/>
        <end position="745"/>
    </location>
</feature>
<evidence type="ECO:0000256" key="3">
    <source>
        <dbReference type="ARBA" id="ARBA00022525"/>
    </source>
</evidence>
<accession>A0A4P8EG91</accession>
<reference evidence="10 11" key="1">
    <citation type="submission" date="2019-05" db="EMBL/GenBank/DDBJ databases">
        <title>Pseudorhodobacter turbinis sp. nov., isolated from the gut of the Korean turban shell.</title>
        <authorList>
            <person name="Jeong Y.-S."/>
            <person name="Kang W.-R."/>
            <person name="Bae J.-W."/>
        </authorList>
    </citation>
    <scope>NUCLEOTIDE SEQUENCE [LARGE SCALE GENOMIC DNA]</scope>
    <source>
        <strain evidence="10 11">S12M18</strain>
    </source>
</reference>
<dbReference type="PRINTS" id="PR00313">
    <property type="entry name" value="CABNDNGRPT"/>
</dbReference>
<dbReference type="GO" id="GO:0005509">
    <property type="term" value="F:calcium ion binding"/>
    <property type="evidence" value="ECO:0007669"/>
    <property type="project" value="InterPro"/>
</dbReference>
<dbReference type="Pfam" id="PF00353">
    <property type="entry name" value="HemolysinCabind"/>
    <property type="match status" value="10"/>
</dbReference>
<dbReference type="AlphaFoldDB" id="A0A4P8EG91"/>
<feature type="compositionally biased region" description="Acidic residues" evidence="8">
    <location>
        <begin position="795"/>
        <end position="807"/>
    </location>
</feature>
<evidence type="ECO:0000256" key="5">
    <source>
        <dbReference type="ARBA" id="ARBA00022737"/>
    </source>
</evidence>
<feature type="region of interest" description="Disordered" evidence="8">
    <location>
        <begin position="766"/>
        <end position="821"/>
    </location>
</feature>
<proteinExistence type="predicted"/>
<evidence type="ECO:0000256" key="8">
    <source>
        <dbReference type="SAM" id="MobiDB-lite"/>
    </source>
</evidence>
<dbReference type="Gene3D" id="2.150.10.10">
    <property type="entry name" value="Serralysin-like metalloprotease, C-terminal"/>
    <property type="match status" value="9"/>
</dbReference>
<organism evidence="10 11">
    <name type="scientific">Pseudorhodobacter turbinis</name>
    <dbReference type="NCBI Taxonomy" id="2500533"/>
    <lineage>
        <taxon>Bacteria</taxon>
        <taxon>Pseudomonadati</taxon>
        <taxon>Pseudomonadota</taxon>
        <taxon>Alphaproteobacteria</taxon>
        <taxon>Rhodobacterales</taxon>
        <taxon>Paracoccaceae</taxon>
        <taxon>Pseudorhodobacter</taxon>
    </lineage>
</organism>
<dbReference type="OrthoDB" id="6305173at2"/>
<keyword evidence="6" id="KW-0843">Virulence</keyword>